<reference evidence="1" key="2">
    <citation type="submission" date="2025-08" db="UniProtKB">
        <authorList>
            <consortium name="Ensembl"/>
        </authorList>
    </citation>
    <scope>IDENTIFICATION</scope>
</reference>
<name>A0A665V3R4_ECHNA</name>
<accession>A0A665V3R4</accession>
<dbReference type="Gene3D" id="3.30.420.10">
    <property type="entry name" value="Ribonuclease H-like superfamily/Ribonuclease H"/>
    <property type="match status" value="1"/>
</dbReference>
<organism evidence="1 2">
    <name type="scientific">Echeneis naucrates</name>
    <name type="common">Live sharksucker</name>
    <dbReference type="NCBI Taxonomy" id="173247"/>
    <lineage>
        <taxon>Eukaryota</taxon>
        <taxon>Metazoa</taxon>
        <taxon>Chordata</taxon>
        <taxon>Craniata</taxon>
        <taxon>Vertebrata</taxon>
        <taxon>Euteleostomi</taxon>
        <taxon>Actinopterygii</taxon>
        <taxon>Neopterygii</taxon>
        <taxon>Teleostei</taxon>
        <taxon>Neoteleostei</taxon>
        <taxon>Acanthomorphata</taxon>
        <taxon>Carangaria</taxon>
        <taxon>Carangiformes</taxon>
        <taxon>Echeneidae</taxon>
        <taxon>Echeneis</taxon>
    </lineage>
</organism>
<dbReference type="Ensembl" id="ENSENLT00000026765.1">
    <property type="protein sequence ID" value="ENSENLP00000025947.1"/>
    <property type="gene ID" value="ENSENLG00000011701.1"/>
</dbReference>
<proteinExistence type="predicted"/>
<evidence type="ECO:0000313" key="2">
    <source>
        <dbReference type="Proteomes" id="UP000472264"/>
    </source>
</evidence>
<dbReference type="InParanoid" id="A0A665V3R4"/>
<sequence length="91" mass="10165">SIEDPENCLLALSVLTCLRQSATDLQDDTANGSLQLDHRVWRRRREPYADCCTNRLTSFGGGSVMVWGCISLTGKIRIVIIRGNINAERSR</sequence>
<dbReference type="Proteomes" id="UP000472264">
    <property type="component" value="Chromosome 24"/>
</dbReference>
<dbReference type="GO" id="GO:0003676">
    <property type="term" value="F:nucleic acid binding"/>
    <property type="evidence" value="ECO:0007669"/>
    <property type="project" value="InterPro"/>
</dbReference>
<reference evidence="1" key="3">
    <citation type="submission" date="2025-09" db="UniProtKB">
        <authorList>
            <consortium name="Ensembl"/>
        </authorList>
    </citation>
    <scope>IDENTIFICATION</scope>
</reference>
<dbReference type="InterPro" id="IPR036397">
    <property type="entry name" value="RNaseH_sf"/>
</dbReference>
<keyword evidence="2" id="KW-1185">Reference proteome</keyword>
<reference evidence="1" key="1">
    <citation type="submission" date="2021-04" db="EMBL/GenBank/DDBJ databases">
        <authorList>
            <consortium name="Wellcome Sanger Institute Data Sharing"/>
        </authorList>
    </citation>
    <scope>NUCLEOTIDE SEQUENCE [LARGE SCALE GENOMIC DNA]</scope>
</reference>
<protein>
    <submittedName>
        <fullName evidence="1">Uncharacterized protein</fullName>
    </submittedName>
</protein>
<dbReference type="AlphaFoldDB" id="A0A665V3R4"/>
<evidence type="ECO:0000313" key="1">
    <source>
        <dbReference type="Ensembl" id="ENSENLP00000025947.1"/>
    </source>
</evidence>